<dbReference type="Gene3D" id="3.30.40.10">
    <property type="entry name" value="Zinc/RING finger domain, C3HC4 (zinc finger)"/>
    <property type="match status" value="1"/>
</dbReference>
<dbReference type="SUPFAM" id="SSF57850">
    <property type="entry name" value="RING/U-box"/>
    <property type="match status" value="1"/>
</dbReference>
<accession>A0AAW2I5Y1</accession>
<dbReference type="InterPro" id="IPR052639">
    <property type="entry name" value="TRAIP_ubiq-protein_ligase"/>
</dbReference>
<dbReference type="GO" id="GO:0090734">
    <property type="term" value="C:site of DNA damage"/>
    <property type="evidence" value="ECO:0007669"/>
    <property type="project" value="TreeGrafter"/>
</dbReference>
<comment type="caution">
    <text evidence="7">The sequence shown here is derived from an EMBL/GenBank/DDBJ whole genome shotgun (WGS) entry which is preliminary data.</text>
</comment>
<evidence type="ECO:0000256" key="2">
    <source>
        <dbReference type="ARBA" id="ARBA00022833"/>
    </source>
</evidence>
<evidence type="ECO:0000256" key="3">
    <source>
        <dbReference type="PROSITE-ProRule" id="PRU00175"/>
    </source>
</evidence>
<dbReference type="EMBL" id="JARGDH010000002">
    <property type="protein sequence ID" value="KAL0277102.1"/>
    <property type="molecule type" value="Genomic_DNA"/>
</dbReference>
<organism evidence="7">
    <name type="scientific">Menopon gallinae</name>
    <name type="common">poultry shaft louse</name>
    <dbReference type="NCBI Taxonomy" id="328185"/>
    <lineage>
        <taxon>Eukaryota</taxon>
        <taxon>Metazoa</taxon>
        <taxon>Ecdysozoa</taxon>
        <taxon>Arthropoda</taxon>
        <taxon>Hexapoda</taxon>
        <taxon>Insecta</taxon>
        <taxon>Pterygota</taxon>
        <taxon>Neoptera</taxon>
        <taxon>Paraneoptera</taxon>
        <taxon>Psocodea</taxon>
        <taxon>Troctomorpha</taxon>
        <taxon>Phthiraptera</taxon>
        <taxon>Amblycera</taxon>
        <taxon>Menoponidae</taxon>
        <taxon>Menopon</taxon>
    </lineage>
</organism>
<protein>
    <recommendedName>
        <fullName evidence="6">RING-type domain-containing protein</fullName>
    </recommendedName>
</protein>
<dbReference type="InterPro" id="IPR001841">
    <property type="entry name" value="Znf_RING"/>
</dbReference>
<feature type="domain" description="RING-type" evidence="6">
    <location>
        <begin position="8"/>
        <end position="49"/>
    </location>
</feature>
<keyword evidence="2" id="KW-0862">Zinc</keyword>
<feature type="region of interest" description="Disordered" evidence="5">
    <location>
        <begin position="372"/>
        <end position="414"/>
    </location>
</feature>
<dbReference type="GO" id="GO:0031297">
    <property type="term" value="P:replication fork processing"/>
    <property type="evidence" value="ECO:0007669"/>
    <property type="project" value="TreeGrafter"/>
</dbReference>
<dbReference type="PROSITE" id="PS50089">
    <property type="entry name" value="ZF_RING_2"/>
    <property type="match status" value="1"/>
</dbReference>
<dbReference type="GO" id="GO:0016567">
    <property type="term" value="P:protein ubiquitination"/>
    <property type="evidence" value="ECO:0007669"/>
    <property type="project" value="TreeGrafter"/>
</dbReference>
<proteinExistence type="predicted"/>
<dbReference type="InterPro" id="IPR013083">
    <property type="entry name" value="Znf_RING/FYVE/PHD"/>
</dbReference>
<keyword evidence="1 3" id="KW-0863">Zinc-finger</keyword>
<dbReference type="Gene3D" id="1.10.287.1490">
    <property type="match status" value="1"/>
</dbReference>
<evidence type="ECO:0000256" key="5">
    <source>
        <dbReference type="SAM" id="MobiDB-lite"/>
    </source>
</evidence>
<dbReference type="AlphaFoldDB" id="A0AAW2I5Y1"/>
<dbReference type="PANTHER" id="PTHR46569:SF1">
    <property type="entry name" value="E3 UBIQUITIN-PROTEIN LIGASE RFWD3-RELATED"/>
    <property type="match status" value="1"/>
</dbReference>
<feature type="region of interest" description="Disordered" evidence="5">
    <location>
        <begin position="284"/>
        <end position="307"/>
    </location>
</feature>
<feature type="coiled-coil region" evidence="4">
    <location>
        <begin position="194"/>
        <end position="228"/>
    </location>
</feature>
<reference evidence="7" key="1">
    <citation type="journal article" date="2024" name="Gigascience">
        <title>Chromosome-level genome of the poultry shaft louse Menopon gallinae provides insight into the host-switching and adaptive evolution of parasitic lice.</title>
        <authorList>
            <person name="Xu Y."/>
            <person name="Ma L."/>
            <person name="Liu S."/>
            <person name="Liang Y."/>
            <person name="Liu Q."/>
            <person name="He Z."/>
            <person name="Tian L."/>
            <person name="Duan Y."/>
            <person name="Cai W."/>
            <person name="Li H."/>
            <person name="Song F."/>
        </authorList>
    </citation>
    <scope>NUCLEOTIDE SEQUENCE</scope>
    <source>
        <strain evidence="7">Cailab_2023a</strain>
    </source>
</reference>
<feature type="compositionally biased region" description="Gly residues" evidence="5">
    <location>
        <begin position="293"/>
        <end position="302"/>
    </location>
</feature>
<dbReference type="Pfam" id="PF13639">
    <property type="entry name" value="zf-RING_2"/>
    <property type="match status" value="1"/>
</dbReference>
<evidence type="ECO:0000313" key="7">
    <source>
        <dbReference type="EMBL" id="KAL0277102.1"/>
    </source>
</evidence>
<gene>
    <name evidence="7" type="ORF">PYX00_004500</name>
</gene>
<keyword evidence="4" id="KW-0175">Coiled coil</keyword>
<keyword evidence="1 3" id="KW-0479">Metal-binding</keyword>
<dbReference type="GO" id="GO:0005634">
    <property type="term" value="C:nucleus"/>
    <property type="evidence" value="ECO:0007669"/>
    <property type="project" value="TreeGrafter"/>
</dbReference>
<dbReference type="GO" id="GO:0008270">
    <property type="term" value="F:zinc ion binding"/>
    <property type="evidence" value="ECO:0007669"/>
    <property type="project" value="UniProtKB-KW"/>
</dbReference>
<evidence type="ECO:0000259" key="6">
    <source>
        <dbReference type="PROSITE" id="PS50089"/>
    </source>
</evidence>
<evidence type="ECO:0000256" key="1">
    <source>
        <dbReference type="ARBA" id="ARBA00022771"/>
    </source>
</evidence>
<feature type="coiled-coil region" evidence="4">
    <location>
        <begin position="72"/>
        <end position="120"/>
    </location>
</feature>
<sequence length="414" mass="46849">MNMMHICCVICKEFFLPTSEMCVTKCGHFYHHQCIDKWRDRSGSCPQCRRKLTEKPVKAYIDFGDSSDAKNIWDLKVKIDNLRESIDNMRKKNEQADTSIEKLKQNLEDHLSKNNILKDRIKPLNEKVKGLVDVVEALKPLCEKNKLFKARIESMKNLHVILQGSENEIKSLLSKTQISPLAVNKLSFYVVALQEKLDNNKKVYQKEISVLQEEYDRIHRKLKEEKSKESEVVPEIHFYKGEVISKVNEIQSTSMDENSWSFPGANKKKVVVVNLREKTTKKKDLKSDAVVDDGGGGGGGGDGVDDDDDFDDTAFVIPTIHPHKKRLLNLGPSGLNVKENRSSQFKDGGCSGVSASLSATWGPIRSVLSTPFEERNLSKPSGRKGLPKCSINDRKPKKSSADTKTLYSYFPRRS</sequence>
<dbReference type="SMART" id="SM00184">
    <property type="entry name" value="RING"/>
    <property type="match status" value="1"/>
</dbReference>
<dbReference type="PANTHER" id="PTHR46569">
    <property type="entry name" value="E3 UBIQUITIN-PROTEIN LIGASE TRAIP"/>
    <property type="match status" value="1"/>
</dbReference>
<dbReference type="GO" id="GO:0061630">
    <property type="term" value="F:ubiquitin protein ligase activity"/>
    <property type="evidence" value="ECO:0007669"/>
    <property type="project" value="TreeGrafter"/>
</dbReference>
<evidence type="ECO:0000256" key="4">
    <source>
        <dbReference type="SAM" id="Coils"/>
    </source>
</evidence>
<name>A0AAW2I5Y1_9NEOP</name>